<evidence type="ECO:0000256" key="1">
    <source>
        <dbReference type="SAM" id="MobiDB-lite"/>
    </source>
</evidence>
<feature type="compositionally biased region" description="Gly residues" evidence="1">
    <location>
        <begin position="33"/>
        <end position="72"/>
    </location>
</feature>
<dbReference type="RefSeq" id="WP_129754997.1">
    <property type="nucleotide sequence ID" value="NZ_JAFKAA010000002.1"/>
</dbReference>
<dbReference type="EMBL" id="RZIG01000002">
    <property type="protein sequence ID" value="RYJ09061.1"/>
    <property type="molecule type" value="Genomic_DNA"/>
</dbReference>
<comment type="caution">
    <text evidence="2">The sequence shown here is derived from an EMBL/GenBank/DDBJ whole genome shotgun (WGS) entry which is preliminary data.</text>
</comment>
<dbReference type="NCBIfam" id="TIGR01409">
    <property type="entry name" value="TAT_signal_seq"/>
    <property type="match status" value="1"/>
</dbReference>
<dbReference type="NCBIfam" id="TIGR02122">
    <property type="entry name" value="TRAP_TAXI"/>
    <property type="match status" value="1"/>
</dbReference>
<dbReference type="Pfam" id="PF16868">
    <property type="entry name" value="NMT1_3"/>
    <property type="match status" value="1"/>
</dbReference>
<dbReference type="PROSITE" id="PS51318">
    <property type="entry name" value="TAT"/>
    <property type="match status" value="1"/>
</dbReference>
<proteinExistence type="predicted"/>
<dbReference type="SUPFAM" id="SSF53850">
    <property type="entry name" value="Periplasmic binding protein-like II"/>
    <property type="match status" value="1"/>
</dbReference>
<feature type="compositionally biased region" description="Polar residues" evidence="1">
    <location>
        <begin position="74"/>
        <end position="86"/>
    </location>
</feature>
<organism evidence="2 3">
    <name type="scientific">Haloarcula hispanica</name>
    <dbReference type="NCBI Taxonomy" id="51589"/>
    <lineage>
        <taxon>Archaea</taxon>
        <taxon>Methanobacteriati</taxon>
        <taxon>Methanobacteriota</taxon>
        <taxon>Stenosarchaea group</taxon>
        <taxon>Halobacteria</taxon>
        <taxon>Halobacteriales</taxon>
        <taxon>Haloarculaceae</taxon>
        <taxon>Haloarcula</taxon>
    </lineage>
</organism>
<dbReference type="InterPro" id="IPR011852">
    <property type="entry name" value="TRAP_TAXI"/>
</dbReference>
<dbReference type="Proteomes" id="UP000293535">
    <property type="component" value="Unassembled WGS sequence"/>
</dbReference>
<dbReference type="InterPro" id="IPR006311">
    <property type="entry name" value="TAT_signal"/>
</dbReference>
<sequence length="393" mass="41105">MFRNNQDGSISERRSFLKMVGAAGLAGLAGCSGDGGSGAGGDGDSGGDGSGGDSGGSDGSGGDSGGSDGSGGSTNWTIGTSGPETATHASGVAMAQLLSEKSDDISMSAQTTGGTAANPRLIAQGDIDIAQSTDWAVARSNSGGDPYGEPVGKTMTQVLPFMTLEYYLVRRTDDALEGIESVSDIPQDGSVSMAFGQRGGTNYFAGLDGFRLSGIDNVEDKYDLQSMSWGDQGAQFADGRLDMMMVYGVSREVLTGWAQEAGAQADVAVVNWEFDESDLANSDLPYTYIETPAGLWDGQDIRMDSIPAVGVGYETIFPAEVSEELGYEFVRTVMEDIDAVREASSVLSRAGPDFAQEFLLPSPNAPVHPGAEKYYKEQDLWKDGLTTLEEYEG</sequence>
<dbReference type="PANTHER" id="PTHR42941">
    <property type="entry name" value="SLL1037 PROTEIN"/>
    <property type="match status" value="1"/>
</dbReference>
<dbReference type="PROSITE" id="PS51257">
    <property type="entry name" value="PROKAR_LIPOPROTEIN"/>
    <property type="match status" value="1"/>
</dbReference>
<accession>A0A482T0R8</accession>
<protein>
    <submittedName>
        <fullName evidence="2">TAXI family TRAP transporter solute-binding subunit</fullName>
    </submittedName>
</protein>
<dbReference type="InterPro" id="IPR019546">
    <property type="entry name" value="TAT_signal_bac_arc"/>
</dbReference>
<dbReference type="AlphaFoldDB" id="A0A482T0R8"/>
<reference evidence="2 3" key="1">
    <citation type="submission" date="2018-12" db="EMBL/GenBank/DDBJ databases">
        <title>Draft genome sequence of Haloarcula hispinica strain 18.1, an halophilic archaeon isolated from Chott El Jerid of Southern Tunisia.</title>
        <authorList>
            <person name="Najjari A."/>
            <person name="Ben Dhia O."/>
            <person name="Ferjani R."/>
            <person name="Mahjoubi M."/>
            <person name="Sghaier H."/>
            <person name="Elshahed M."/>
            <person name="Ouzari H.I."/>
            <person name="Cherid A."/>
            <person name="Youssef N."/>
        </authorList>
    </citation>
    <scope>NUCLEOTIDE SEQUENCE [LARGE SCALE GENOMIC DNA]</scope>
    <source>
        <strain evidence="2 3">18.1</strain>
    </source>
</reference>
<gene>
    <name evidence="2" type="ORF">ELS20_02690</name>
</gene>
<feature type="region of interest" description="Disordered" evidence="1">
    <location>
        <begin position="33"/>
        <end position="86"/>
    </location>
</feature>
<dbReference type="PANTHER" id="PTHR42941:SF1">
    <property type="entry name" value="SLL1037 PROTEIN"/>
    <property type="match status" value="1"/>
</dbReference>
<evidence type="ECO:0000313" key="2">
    <source>
        <dbReference type="EMBL" id="RYJ09061.1"/>
    </source>
</evidence>
<evidence type="ECO:0000313" key="3">
    <source>
        <dbReference type="Proteomes" id="UP000293535"/>
    </source>
</evidence>
<dbReference type="Gene3D" id="3.40.190.10">
    <property type="entry name" value="Periplasmic binding protein-like II"/>
    <property type="match status" value="2"/>
</dbReference>
<name>A0A482T0R8_HALHI</name>